<dbReference type="AlphaFoldDB" id="A0A8T0SNZ0"/>
<feature type="region of interest" description="Disordered" evidence="1">
    <location>
        <begin position="1"/>
        <end position="65"/>
    </location>
</feature>
<feature type="compositionally biased region" description="Low complexity" evidence="1">
    <location>
        <begin position="29"/>
        <end position="47"/>
    </location>
</feature>
<evidence type="ECO:0000313" key="2">
    <source>
        <dbReference type="EMBL" id="KAG2598733.1"/>
    </source>
</evidence>
<accession>A0A8T0SNZ0</accession>
<dbReference type="EMBL" id="CM029045">
    <property type="protein sequence ID" value="KAG2598733.1"/>
    <property type="molecule type" value="Genomic_DNA"/>
</dbReference>
<protein>
    <submittedName>
        <fullName evidence="2">Uncharacterized protein</fullName>
    </submittedName>
</protein>
<feature type="region of interest" description="Disordered" evidence="1">
    <location>
        <begin position="123"/>
        <end position="142"/>
    </location>
</feature>
<organism evidence="2 3">
    <name type="scientific">Panicum virgatum</name>
    <name type="common">Blackwell switchgrass</name>
    <dbReference type="NCBI Taxonomy" id="38727"/>
    <lineage>
        <taxon>Eukaryota</taxon>
        <taxon>Viridiplantae</taxon>
        <taxon>Streptophyta</taxon>
        <taxon>Embryophyta</taxon>
        <taxon>Tracheophyta</taxon>
        <taxon>Spermatophyta</taxon>
        <taxon>Magnoliopsida</taxon>
        <taxon>Liliopsida</taxon>
        <taxon>Poales</taxon>
        <taxon>Poaceae</taxon>
        <taxon>PACMAD clade</taxon>
        <taxon>Panicoideae</taxon>
        <taxon>Panicodae</taxon>
        <taxon>Paniceae</taxon>
        <taxon>Panicinae</taxon>
        <taxon>Panicum</taxon>
        <taxon>Panicum sect. Hiantes</taxon>
    </lineage>
</organism>
<dbReference type="Proteomes" id="UP000823388">
    <property type="component" value="Chromosome 5K"/>
</dbReference>
<reference evidence="2" key="1">
    <citation type="submission" date="2020-05" db="EMBL/GenBank/DDBJ databases">
        <title>WGS assembly of Panicum virgatum.</title>
        <authorList>
            <person name="Lovell J.T."/>
            <person name="Jenkins J."/>
            <person name="Shu S."/>
            <person name="Juenger T.E."/>
            <person name="Schmutz J."/>
        </authorList>
    </citation>
    <scope>NUCLEOTIDE SEQUENCE</scope>
    <source>
        <strain evidence="2">AP13</strain>
    </source>
</reference>
<keyword evidence="3" id="KW-1185">Reference proteome</keyword>
<comment type="caution">
    <text evidence="2">The sequence shown here is derived from an EMBL/GenBank/DDBJ whole genome shotgun (WGS) entry which is preliminary data.</text>
</comment>
<feature type="compositionally biased region" description="Low complexity" evidence="1">
    <location>
        <begin position="127"/>
        <end position="138"/>
    </location>
</feature>
<feature type="region of interest" description="Disordered" evidence="1">
    <location>
        <begin position="180"/>
        <end position="199"/>
    </location>
</feature>
<sequence length="199" mass="21287">MSFYKPGVTPRHPRRGFELRHPPRRRPSTRSPRIIAAPPSLPSLLAPSTPPALPRWRSRTGPRRPLPQLPPLWQLLSALLGLGLATVDRTRRRTARGSESGSLCARRILAALNLELACTGGRGRGARAGSADAAASCDEASRGRTRRVPAAAGSALSASLASLLRLRVAAPRRGFERRPSPVTFVSGGGHTIASHMRPS</sequence>
<proteinExistence type="predicted"/>
<name>A0A8T0SNZ0_PANVG</name>
<evidence type="ECO:0000256" key="1">
    <source>
        <dbReference type="SAM" id="MobiDB-lite"/>
    </source>
</evidence>
<evidence type="ECO:0000313" key="3">
    <source>
        <dbReference type="Proteomes" id="UP000823388"/>
    </source>
</evidence>
<gene>
    <name evidence="2" type="ORF">PVAP13_5KG400207</name>
</gene>